<evidence type="ECO:0000256" key="7">
    <source>
        <dbReference type="SAM" id="Phobius"/>
    </source>
</evidence>
<dbReference type="KEGG" id="agi:FSB73_04320"/>
<feature type="transmembrane region" description="Helical" evidence="7">
    <location>
        <begin position="289"/>
        <end position="314"/>
    </location>
</feature>
<name>A0A5B8VK65_9BACT</name>
<dbReference type="RefSeq" id="WP_146780275.1">
    <property type="nucleotide sequence ID" value="NZ_CP042434.1"/>
</dbReference>
<dbReference type="AlphaFoldDB" id="A0A5B8VK65"/>
<comment type="subcellular location">
    <subcellularLocation>
        <location evidence="1">Cell membrane</location>
        <topology evidence="1">Multi-pass membrane protein</topology>
    </subcellularLocation>
</comment>
<accession>A0A5B8VK65</accession>
<feature type="transmembrane region" description="Helical" evidence="7">
    <location>
        <begin position="372"/>
        <end position="396"/>
    </location>
</feature>
<evidence type="ECO:0000256" key="3">
    <source>
        <dbReference type="ARBA" id="ARBA00022692"/>
    </source>
</evidence>
<dbReference type="Proteomes" id="UP000321291">
    <property type="component" value="Chromosome"/>
</dbReference>
<keyword evidence="5 7" id="KW-0472">Membrane</keyword>
<feature type="transmembrane region" description="Helical" evidence="7">
    <location>
        <begin position="334"/>
        <end position="360"/>
    </location>
</feature>
<keyword evidence="3 7" id="KW-0812">Transmembrane</keyword>
<feature type="domain" description="MacB-like periplasmic core" evidence="9">
    <location>
        <begin position="26"/>
        <end position="252"/>
    </location>
</feature>
<protein>
    <submittedName>
        <fullName evidence="10">FtsX-like permease family protein</fullName>
    </submittedName>
</protein>
<dbReference type="InterPro" id="IPR025857">
    <property type="entry name" value="MacB_PCD"/>
</dbReference>
<dbReference type="InterPro" id="IPR050250">
    <property type="entry name" value="Macrolide_Exporter_MacB"/>
</dbReference>
<organism evidence="10 11">
    <name type="scientific">Arachidicoccus ginsenosidivorans</name>
    <dbReference type="NCBI Taxonomy" id="496057"/>
    <lineage>
        <taxon>Bacteria</taxon>
        <taxon>Pseudomonadati</taxon>
        <taxon>Bacteroidota</taxon>
        <taxon>Chitinophagia</taxon>
        <taxon>Chitinophagales</taxon>
        <taxon>Chitinophagaceae</taxon>
        <taxon>Arachidicoccus</taxon>
    </lineage>
</organism>
<evidence type="ECO:0000256" key="4">
    <source>
        <dbReference type="ARBA" id="ARBA00022989"/>
    </source>
</evidence>
<evidence type="ECO:0000256" key="2">
    <source>
        <dbReference type="ARBA" id="ARBA00022475"/>
    </source>
</evidence>
<dbReference type="PANTHER" id="PTHR30572">
    <property type="entry name" value="MEMBRANE COMPONENT OF TRANSPORTER-RELATED"/>
    <property type="match status" value="1"/>
</dbReference>
<dbReference type="Pfam" id="PF12704">
    <property type="entry name" value="MacB_PCD"/>
    <property type="match status" value="1"/>
</dbReference>
<dbReference type="OrthoDB" id="9770036at2"/>
<dbReference type="GO" id="GO:0005886">
    <property type="term" value="C:plasma membrane"/>
    <property type="evidence" value="ECO:0007669"/>
    <property type="project" value="UniProtKB-SubCell"/>
</dbReference>
<dbReference type="InterPro" id="IPR003838">
    <property type="entry name" value="ABC3_permease_C"/>
</dbReference>
<keyword evidence="2" id="KW-1003">Cell membrane</keyword>
<feature type="transmembrane region" description="Helical" evidence="7">
    <location>
        <begin position="27"/>
        <end position="47"/>
    </location>
</feature>
<dbReference type="Pfam" id="PF02687">
    <property type="entry name" value="FtsX"/>
    <property type="match status" value="1"/>
</dbReference>
<evidence type="ECO:0000313" key="11">
    <source>
        <dbReference type="Proteomes" id="UP000321291"/>
    </source>
</evidence>
<evidence type="ECO:0000256" key="5">
    <source>
        <dbReference type="ARBA" id="ARBA00023136"/>
    </source>
</evidence>
<keyword evidence="4 7" id="KW-1133">Transmembrane helix</keyword>
<evidence type="ECO:0000313" key="10">
    <source>
        <dbReference type="EMBL" id="QEC71016.1"/>
    </source>
</evidence>
<evidence type="ECO:0000256" key="6">
    <source>
        <dbReference type="ARBA" id="ARBA00038076"/>
    </source>
</evidence>
<proteinExistence type="inferred from homology"/>
<evidence type="ECO:0000259" key="9">
    <source>
        <dbReference type="Pfam" id="PF12704"/>
    </source>
</evidence>
<keyword evidence="11" id="KW-1185">Reference proteome</keyword>
<dbReference type="GO" id="GO:0022857">
    <property type="term" value="F:transmembrane transporter activity"/>
    <property type="evidence" value="ECO:0007669"/>
    <property type="project" value="TreeGrafter"/>
</dbReference>
<dbReference type="PANTHER" id="PTHR30572:SF4">
    <property type="entry name" value="ABC TRANSPORTER PERMEASE YTRF"/>
    <property type="match status" value="1"/>
</dbReference>
<feature type="domain" description="ABC3 transporter permease C-terminal" evidence="8">
    <location>
        <begin position="293"/>
        <end position="406"/>
    </location>
</feature>
<gene>
    <name evidence="10" type="ORF">FSB73_04320</name>
</gene>
<evidence type="ECO:0000259" key="8">
    <source>
        <dbReference type="Pfam" id="PF02687"/>
    </source>
</evidence>
<sequence>MRKLLRILWNSFLMALQELKVNKLRTFLSLFGITIGIFCIIGVLALVNSLKQKVQSDMNELGSNTVQVGKWEFLNTSDYPWWKFINRPEVKYSEFEFLKKNTGYAEHMYYLNNTSSNLTYKDNTYSGNVYGTSEEFNLVQTVEIEYGRYINPSEFKRGVAVAVIGQEVATQLFKRPDLAIGKKISVDGKKVNVIGVIKKQGQMINIFQFDESILVPYNYFASIYNAENLSPQIFVKGKEGVPNSALIDELRGLMRQVRRLSPKQEDNFALNDINLFREQIDKVFASLNIGGWVIAGLSLLVGGFGIANIMFVTVRERRSQIGLKKAIGAKSRTILTEFLIESAFLCIIGGLLGLFMVWLLSLALSAILPFPIVIAGSIIVLAFSICIILGVLSGIIPATIAARLNPVVAIRSN</sequence>
<reference evidence="10 11" key="1">
    <citation type="journal article" date="2017" name="Int. J. Syst. Evol. Microbiol.">
        <title>Arachidicoccus ginsenosidivorans sp. nov., with ginsenoside-converting activity isolated from ginseng cultivating soil.</title>
        <authorList>
            <person name="Siddiqi M.Z."/>
            <person name="Aslam Z."/>
            <person name="Im W.T."/>
        </authorList>
    </citation>
    <scope>NUCLEOTIDE SEQUENCE [LARGE SCALE GENOMIC DNA]</scope>
    <source>
        <strain evidence="10 11">Gsoil 809</strain>
    </source>
</reference>
<comment type="similarity">
    <text evidence="6">Belongs to the ABC-4 integral membrane protein family.</text>
</comment>
<dbReference type="EMBL" id="CP042434">
    <property type="protein sequence ID" value="QEC71016.1"/>
    <property type="molecule type" value="Genomic_DNA"/>
</dbReference>
<evidence type="ECO:0000256" key="1">
    <source>
        <dbReference type="ARBA" id="ARBA00004651"/>
    </source>
</evidence>